<name>A0ABR9ZZB3_9FIRM</name>
<sequence>MTRTMNVQKATGPMTLPLEFNLLNASALYFDELNQIKKSYDKPSVALNAKNENLSDALETVSKAYHLKGNFSEKITFEPSNGTEKVNQIINILCNFDVEVQGIRLNQDQSIIEMGFSNSTAKYKALLILESIGL</sequence>
<organism evidence="1 2">
    <name type="scientific">Fusibacter ferrireducens</name>
    <dbReference type="NCBI Taxonomy" id="2785058"/>
    <lineage>
        <taxon>Bacteria</taxon>
        <taxon>Bacillati</taxon>
        <taxon>Bacillota</taxon>
        <taxon>Clostridia</taxon>
        <taxon>Eubacteriales</taxon>
        <taxon>Eubacteriales Family XII. Incertae Sedis</taxon>
        <taxon>Fusibacter</taxon>
    </lineage>
</organism>
<gene>
    <name evidence="1" type="ORF">ISU02_22090</name>
</gene>
<proteinExistence type="predicted"/>
<dbReference type="EMBL" id="JADKNH010000020">
    <property type="protein sequence ID" value="MBF4695797.1"/>
    <property type="molecule type" value="Genomic_DNA"/>
</dbReference>
<protein>
    <submittedName>
        <fullName evidence="1">Uncharacterized protein</fullName>
    </submittedName>
</protein>
<reference evidence="1 2" key="1">
    <citation type="submission" date="2020-11" db="EMBL/GenBank/DDBJ databases">
        <title>Fusibacter basophilias sp. nov.</title>
        <authorList>
            <person name="Qiu D."/>
        </authorList>
    </citation>
    <scope>NUCLEOTIDE SEQUENCE [LARGE SCALE GENOMIC DNA]</scope>
    <source>
        <strain evidence="1 2">Q10-2</strain>
    </source>
</reference>
<evidence type="ECO:0000313" key="1">
    <source>
        <dbReference type="EMBL" id="MBF4695797.1"/>
    </source>
</evidence>
<comment type="caution">
    <text evidence="1">The sequence shown here is derived from an EMBL/GenBank/DDBJ whole genome shotgun (WGS) entry which is preliminary data.</text>
</comment>
<keyword evidence="2" id="KW-1185">Reference proteome</keyword>
<evidence type="ECO:0000313" key="2">
    <source>
        <dbReference type="Proteomes" id="UP000614200"/>
    </source>
</evidence>
<dbReference type="Proteomes" id="UP000614200">
    <property type="component" value="Unassembled WGS sequence"/>
</dbReference>
<accession>A0ABR9ZZB3</accession>
<dbReference type="RefSeq" id="WP_194704034.1">
    <property type="nucleotide sequence ID" value="NZ_JADKNH010000020.1"/>
</dbReference>